<evidence type="ECO:0000313" key="1">
    <source>
        <dbReference type="EMBL" id="CAG8604538.1"/>
    </source>
</evidence>
<dbReference type="Proteomes" id="UP000789508">
    <property type="component" value="Unassembled WGS sequence"/>
</dbReference>
<organism evidence="1 2">
    <name type="scientific">Ambispora leptoticha</name>
    <dbReference type="NCBI Taxonomy" id="144679"/>
    <lineage>
        <taxon>Eukaryota</taxon>
        <taxon>Fungi</taxon>
        <taxon>Fungi incertae sedis</taxon>
        <taxon>Mucoromycota</taxon>
        <taxon>Glomeromycotina</taxon>
        <taxon>Glomeromycetes</taxon>
        <taxon>Archaeosporales</taxon>
        <taxon>Ambisporaceae</taxon>
        <taxon>Ambispora</taxon>
    </lineage>
</organism>
<protein>
    <submittedName>
        <fullName evidence="1">2020_t:CDS:1</fullName>
    </submittedName>
</protein>
<keyword evidence="2" id="KW-1185">Reference proteome</keyword>
<name>A0A9N9CJZ6_9GLOM</name>
<comment type="caution">
    <text evidence="1">The sequence shown here is derived from an EMBL/GenBank/DDBJ whole genome shotgun (WGS) entry which is preliminary data.</text>
</comment>
<reference evidence="1" key="1">
    <citation type="submission" date="2021-06" db="EMBL/GenBank/DDBJ databases">
        <authorList>
            <person name="Kallberg Y."/>
            <person name="Tangrot J."/>
            <person name="Rosling A."/>
        </authorList>
    </citation>
    <scope>NUCLEOTIDE SEQUENCE</scope>
    <source>
        <strain evidence="1">FL130A</strain>
    </source>
</reference>
<gene>
    <name evidence="1" type="ORF">ALEPTO_LOCUS8290</name>
</gene>
<proteinExistence type="predicted"/>
<accession>A0A9N9CJZ6</accession>
<sequence>MSTNNNYEQARIEKECMELRKIINESKISLQSSNKGTAVRIIDEYSEWQQNYCKNNRKNELEGTFDFDYFNYGNYSELYLRYKKEAKIAEWKIYISMAQIDMLAAANNSLESNRRLTKNDESQVKKLSVEDLNKLSKEELIDDIKKHQVKCDSLNQNFDLFLQVQMQEEFELQKQELQNQINPFCEHFAIKQEIQKKDEKIIDLHSQSFKLIKDIERIQADVVDAVKIEEEKIVNMTKQTDEFL</sequence>
<dbReference type="AlphaFoldDB" id="A0A9N9CJZ6"/>
<dbReference type="EMBL" id="CAJVPS010004509">
    <property type="protein sequence ID" value="CAG8604538.1"/>
    <property type="molecule type" value="Genomic_DNA"/>
</dbReference>
<evidence type="ECO:0000313" key="2">
    <source>
        <dbReference type="Proteomes" id="UP000789508"/>
    </source>
</evidence>